<accession>A0A5C3KSF7</accession>
<name>A0A5C3KSF7_COPMA</name>
<dbReference type="OrthoDB" id="2958007at2759"/>
<feature type="transmembrane region" description="Helical" evidence="1">
    <location>
        <begin position="199"/>
        <end position="219"/>
    </location>
</feature>
<dbReference type="AlphaFoldDB" id="A0A5C3KSF7"/>
<dbReference type="InterPro" id="IPR045340">
    <property type="entry name" value="DUF6533"/>
</dbReference>
<feature type="domain" description="DUF6533" evidence="2">
    <location>
        <begin position="22"/>
        <end position="50"/>
    </location>
</feature>
<dbReference type="Proteomes" id="UP000307440">
    <property type="component" value="Unassembled WGS sequence"/>
</dbReference>
<keyword evidence="4" id="KW-1185">Reference proteome</keyword>
<organism evidence="3 4">
    <name type="scientific">Coprinopsis marcescibilis</name>
    <name type="common">Agaric fungus</name>
    <name type="synonym">Psathyrella marcescibilis</name>
    <dbReference type="NCBI Taxonomy" id="230819"/>
    <lineage>
        <taxon>Eukaryota</taxon>
        <taxon>Fungi</taxon>
        <taxon>Dikarya</taxon>
        <taxon>Basidiomycota</taxon>
        <taxon>Agaricomycotina</taxon>
        <taxon>Agaricomycetes</taxon>
        <taxon>Agaricomycetidae</taxon>
        <taxon>Agaricales</taxon>
        <taxon>Agaricineae</taxon>
        <taxon>Psathyrellaceae</taxon>
        <taxon>Coprinopsis</taxon>
    </lineage>
</organism>
<keyword evidence="1" id="KW-0812">Transmembrane</keyword>
<protein>
    <recommendedName>
        <fullName evidence="2">DUF6533 domain-containing protein</fullName>
    </recommendedName>
</protein>
<keyword evidence="1" id="KW-0472">Membrane</keyword>
<gene>
    <name evidence="3" type="ORF">FA15DRAFT_463857</name>
</gene>
<feature type="transmembrane region" description="Helical" evidence="1">
    <location>
        <begin position="40"/>
        <end position="59"/>
    </location>
</feature>
<evidence type="ECO:0000313" key="3">
    <source>
        <dbReference type="EMBL" id="TFK23452.1"/>
    </source>
</evidence>
<reference evidence="3 4" key="1">
    <citation type="journal article" date="2019" name="Nat. Ecol. Evol.">
        <title>Megaphylogeny resolves global patterns of mushroom evolution.</title>
        <authorList>
            <person name="Varga T."/>
            <person name="Krizsan K."/>
            <person name="Foldi C."/>
            <person name="Dima B."/>
            <person name="Sanchez-Garcia M."/>
            <person name="Sanchez-Ramirez S."/>
            <person name="Szollosi G.J."/>
            <person name="Szarkandi J.G."/>
            <person name="Papp V."/>
            <person name="Albert L."/>
            <person name="Andreopoulos W."/>
            <person name="Angelini C."/>
            <person name="Antonin V."/>
            <person name="Barry K.W."/>
            <person name="Bougher N.L."/>
            <person name="Buchanan P."/>
            <person name="Buyck B."/>
            <person name="Bense V."/>
            <person name="Catcheside P."/>
            <person name="Chovatia M."/>
            <person name="Cooper J."/>
            <person name="Damon W."/>
            <person name="Desjardin D."/>
            <person name="Finy P."/>
            <person name="Geml J."/>
            <person name="Haridas S."/>
            <person name="Hughes K."/>
            <person name="Justo A."/>
            <person name="Karasinski D."/>
            <person name="Kautmanova I."/>
            <person name="Kiss B."/>
            <person name="Kocsube S."/>
            <person name="Kotiranta H."/>
            <person name="LaButti K.M."/>
            <person name="Lechner B.E."/>
            <person name="Liimatainen K."/>
            <person name="Lipzen A."/>
            <person name="Lukacs Z."/>
            <person name="Mihaltcheva S."/>
            <person name="Morgado L.N."/>
            <person name="Niskanen T."/>
            <person name="Noordeloos M.E."/>
            <person name="Ohm R.A."/>
            <person name="Ortiz-Santana B."/>
            <person name="Ovrebo C."/>
            <person name="Racz N."/>
            <person name="Riley R."/>
            <person name="Savchenko A."/>
            <person name="Shiryaev A."/>
            <person name="Soop K."/>
            <person name="Spirin V."/>
            <person name="Szebenyi C."/>
            <person name="Tomsovsky M."/>
            <person name="Tulloss R.E."/>
            <person name="Uehling J."/>
            <person name="Grigoriev I.V."/>
            <person name="Vagvolgyi C."/>
            <person name="Papp T."/>
            <person name="Martin F.M."/>
            <person name="Miettinen O."/>
            <person name="Hibbett D.S."/>
            <person name="Nagy L.G."/>
        </authorList>
    </citation>
    <scope>NUCLEOTIDE SEQUENCE [LARGE SCALE GENOMIC DNA]</scope>
    <source>
        <strain evidence="3 4">CBS 121175</strain>
    </source>
</reference>
<feature type="transmembrane region" description="Helical" evidence="1">
    <location>
        <begin position="108"/>
        <end position="132"/>
    </location>
</feature>
<dbReference type="Pfam" id="PF20151">
    <property type="entry name" value="DUF6533"/>
    <property type="match status" value="1"/>
</dbReference>
<evidence type="ECO:0000259" key="2">
    <source>
        <dbReference type="Pfam" id="PF20151"/>
    </source>
</evidence>
<dbReference type="EMBL" id="ML210218">
    <property type="protein sequence ID" value="TFK23452.1"/>
    <property type="molecule type" value="Genomic_DNA"/>
</dbReference>
<proteinExistence type="predicted"/>
<evidence type="ECO:0000256" key="1">
    <source>
        <dbReference type="SAM" id="Phobius"/>
    </source>
</evidence>
<feature type="transmembrane region" description="Helical" evidence="1">
    <location>
        <begin position="152"/>
        <end position="178"/>
    </location>
</feature>
<keyword evidence="1" id="KW-1133">Transmembrane helix</keyword>
<evidence type="ECO:0000313" key="4">
    <source>
        <dbReference type="Proteomes" id="UP000307440"/>
    </source>
</evidence>
<sequence>MPSIQQLRELIPGAILQQHCKTLDLEIQHVWNFRKPRINVLYFVSRYLVFFDVPLAIFYNEAYGLSGPSCHTILIIKTAAFLIGILAAEAILFLRVASIAGWTRPMNIYLSLHYIVTHVVIVFAHILFLISLKYKESPLPGILNCVVLDGRFSSLLLSFGVVLLNQTVILGISLWVGFTKYRHTKTNGHLIMVVFRDGVGYFLFLSALAAANMIVLLTGPPEYRHLFTVPQRVLHSCISTRMILHLRETSGNPWELPSMESANVLEFKNAVASTDTESYIIDDDRSSTSCSKSVGWTISTV</sequence>
<feature type="transmembrane region" description="Helical" evidence="1">
    <location>
        <begin position="71"/>
        <end position="96"/>
    </location>
</feature>